<feature type="compositionally biased region" description="Polar residues" evidence="1">
    <location>
        <begin position="131"/>
        <end position="160"/>
    </location>
</feature>
<comment type="caution">
    <text evidence="2">The sequence shown here is derived from an EMBL/GenBank/DDBJ whole genome shotgun (WGS) entry which is preliminary data.</text>
</comment>
<dbReference type="InterPro" id="IPR035979">
    <property type="entry name" value="RBD_domain_sf"/>
</dbReference>
<dbReference type="PANTHER" id="PTHR21678:SF0">
    <property type="entry name" value="C3H1-TYPE DOMAIN-CONTAINING PROTEIN"/>
    <property type="match status" value="1"/>
</dbReference>
<dbReference type="GO" id="GO:0003676">
    <property type="term" value="F:nucleic acid binding"/>
    <property type="evidence" value="ECO:0007669"/>
    <property type="project" value="InterPro"/>
</dbReference>
<gene>
    <name evidence="2" type="ORF">KI387_019036</name>
</gene>
<evidence type="ECO:0008006" key="4">
    <source>
        <dbReference type="Google" id="ProtNLM"/>
    </source>
</evidence>
<feature type="non-terminal residue" evidence="2">
    <location>
        <position position="426"/>
    </location>
</feature>
<dbReference type="SUPFAM" id="SSF54928">
    <property type="entry name" value="RNA-binding domain, RBD"/>
    <property type="match status" value="1"/>
</dbReference>
<dbReference type="InterPro" id="IPR039884">
    <property type="entry name" value="R3HC1/R3HCL"/>
</dbReference>
<evidence type="ECO:0000313" key="3">
    <source>
        <dbReference type="Proteomes" id="UP000824469"/>
    </source>
</evidence>
<dbReference type="OMA" id="VHASFRI"/>
<dbReference type="AlphaFoldDB" id="A0AA38G702"/>
<sequence length="426" mass="47266">MGDGGEDVLSTWSSKVEELVDEGKTGEAITLLNSVIAKLETLDDAHTNLTLAAACNDIGRLYAKDGFSIKADSFFTRAFLIKQGAQQNHTDNFRNGTKEISRTPTNEENENPKGITTCEASTSEEDWETIADQSPKQSSSAQVTPELSKLSLENQSQTPKQRGRGAFTYGQHALYSDETNEITKKDITMDHPLHGDTEQLHTSVDLKYGASHVLVVGGFSPKIPTRELEDLFEGYTNHGVVIRRVNDTVALAVFRKPASAREALRSIHSQYNIRALDDGDSLLGSLSAKVSMLLNWMMIMLKKTIVHTTYAQEEASHSFRMKSGIQHPQPQLDNKVCSSREKEAIHSPRKLLAEEYRQGKESGGHADLQRPIRGKNVRVKTSLWSKREGKNVTTQFVAKTTGPSEKRGHSSWSKTRAKLINSCIVR</sequence>
<dbReference type="InterPro" id="IPR012677">
    <property type="entry name" value="Nucleotide-bd_a/b_plait_sf"/>
</dbReference>
<feature type="region of interest" description="Disordered" evidence="1">
    <location>
        <begin position="86"/>
        <end position="166"/>
    </location>
</feature>
<dbReference type="PANTHER" id="PTHR21678">
    <property type="entry name" value="GROWTH INHIBITION AND DIFFERENTIATION RELATED PROTEIN 88"/>
    <property type="match status" value="1"/>
</dbReference>
<dbReference type="Proteomes" id="UP000824469">
    <property type="component" value="Unassembled WGS sequence"/>
</dbReference>
<evidence type="ECO:0000313" key="2">
    <source>
        <dbReference type="EMBL" id="KAH9317267.1"/>
    </source>
</evidence>
<evidence type="ECO:0000256" key="1">
    <source>
        <dbReference type="SAM" id="MobiDB-lite"/>
    </source>
</evidence>
<feature type="compositionally biased region" description="Polar residues" evidence="1">
    <location>
        <begin position="86"/>
        <end position="95"/>
    </location>
</feature>
<dbReference type="EMBL" id="JAHRHJ020000004">
    <property type="protein sequence ID" value="KAH9317267.1"/>
    <property type="molecule type" value="Genomic_DNA"/>
</dbReference>
<reference evidence="2 3" key="1">
    <citation type="journal article" date="2021" name="Nat. Plants">
        <title>The Taxus genome provides insights into paclitaxel biosynthesis.</title>
        <authorList>
            <person name="Xiong X."/>
            <person name="Gou J."/>
            <person name="Liao Q."/>
            <person name="Li Y."/>
            <person name="Zhou Q."/>
            <person name="Bi G."/>
            <person name="Li C."/>
            <person name="Du R."/>
            <person name="Wang X."/>
            <person name="Sun T."/>
            <person name="Guo L."/>
            <person name="Liang H."/>
            <person name="Lu P."/>
            <person name="Wu Y."/>
            <person name="Zhang Z."/>
            <person name="Ro D.K."/>
            <person name="Shang Y."/>
            <person name="Huang S."/>
            <person name="Yan J."/>
        </authorList>
    </citation>
    <scope>NUCLEOTIDE SEQUENCE [LARGE SCALE GENOMIC DNA]</scope>
    <source>
        <strain evidence="2">Ta-2019</strain>
    </source>
</reference>
<organism evidence="2 3">
    <name type="scientific">Taxus chinensis</name>
    <name type="common">Chinese yew</name>
    <name type="synonym">Taxus wallichiana var. chinensis</name>
    <dbReference type="NCBI Taxonomy" id="29808"/>
    <lineage>
        <taxon>Eukaryota</taxon>
        <taxon>Viridiplantae</taxon>
        <taxon>Streptophyta</taxon>
        <taxon>Embryophyta</taxon>
        <taxon>Tracheophyta</taxon>
        <taxon>Spermatophyta</taxon>
        <taxon>Pinopsida</taxon>
        <taxon>Pinidae</taxon>
        <taxon>Conifers II</taxon>
        <taxon>Cupressales</taxon>
        <taxon>Taxaceae</taxon>
        <taxon>Taxus</taxon>
    </lineage>
</organism>
<proteinExistence type="predicted"/>
<protein>
    <recommendedName>
        <fullName evidence="4">RRM domain-containing protein</fullName>
    </recommendedName>
</protein>
<accession>A0AA38G702</accession>
<name>A0AA38G702_TAXCH</name>
<keyword evidence="3" id="KW-1185">Reference proteome</keyword>
<dbReference type="Gene3D" id="3.30.70.330">
    <property type="match status" value="1"/>
</dbReference>